<dbReference type="InterPro" id="IPR036034">
    <property type="entry name" value="PDZ_sf"/>
</dbReference>
<dbReference type="SMART" id="SM00228">
    <property type="entry name" value="PDZ"/>
    <property type="match status" value="1"/>
</dbReference>
<proteinExistence type="predicted"/>
<dbReference type="InterPro" id="IPR041489">
    <property type="entry name" value="PDZ_6"/>
</dbReference>
<dbReference type="SUPFAM" id="SSF50156">
    <property type="entry name" value="PDZ domain-like"/>
    <property type="match status" value="1"/>
</dbReference>
<keyword evidence="3" id="KW-0645">Protease</keyword>
<organism evidence="3 4">
    <name type="scientific">Flavobacterium croceum DSM 17960</name>
    <dbReference type="NCBI Taxonomy" id="1121886"/>
    <lineage>
        <taxon>Bacteria</taxon>
        <taxon>Pseudomonadati</taxon>
        <taxon>Bacteroidota</taxon>
        <taxon>Flavobacteriia</taxon>
        <taxon>Flavobacteriales</taxon>
        <taxon>Flavobacteriaceae</taxon>
        <taxon>Flavobacterium</taxon>
    </lineage>
</organism>
<dbReference type="Pfam" id="PF13650">
    <property type="entry name" value="Asp_protease_2"/>
    <property type="match status" value="1"/>
</dbReference>
<dbReference type="AlphaFoldDB" id="A0A2S4N8K0"/>
<evidence type="ECO:0000313" key="4">
    <source>
        <dbReference type="Proteomes" id="UP000237056"/>
    </source>
</evidence>
<feature type="domain" description="PDZ" evidence="2">
    <location>
        <begin position="366"/>
        <end position="409"/>
    </location>
</feature>
<dbReference type="GO" id="GO:0006508">
    <property type="term" value="P:proteolysis"/>
    <property type="evidence" value="ECO:0007669"/>
    <property type="project" value="UniProtKB-KW"/>
</dbReference>
<dbReference type="Gene3D" id="2.30.42.10">
    <property type="match status" value="1"/>
</dbReference>
<accession>A0A2S4N8K0</accession>
<dbReference type="OrthoDB" id="3521766at2"/>
<keyword evidence="1" id="KW-0732">Signal</keyword>
<keyword evidence="4" id="KW-1185">Reference proteome</keyword>
<evidence type="ECO:0000259" key="2">
    <source>
        <dbReference type="PROSITE" id="PS50106"/>
    </source>
</evidence>
<dbReference type="EMBL" id="PQNY01000006">
    <property type="protein sequence ID" value="POS02016.1"/>
    <property type="molecule type" value="Genomic_DNA"/>
</dbReference>
<dbReference type="Pfam" id="PF17820">
    <property type="entry name" value="PDZ_6"/>
    <property type="match status" value="1"/>
</dbReference>
<dbReference type="InterPro" id="IPR021109">
    <property type="entry name" value="Peptidase_aspartic_dom_sf"/>
</dbReference>
<feature type="chain" id="PRO_5015453637" evidence="1">
    <location>
        <begin position="20"/>
        <end position="436"/>
    </location>
</feature>
<dbReference type="PROSITE" id="PS50106">
    <property type="entry name" value="PDZ"/>
    <property type="match status" value="1"/>
</dbReference>
<protein>
    <submittedName>
        <fullName evidence="3">Aspartyl protease</fullName>
    </submittedName>
</protein>
<comment type="caution">
    <text evidence="3">The sequence shown here is derived from an EMBL/GenBank/DDBJ whole genome shotgun (WGS) entry which is preliminary data.</text>
</comment>
<gene>
    <name evidence="3" type="ORF">Q361_10678</name>
</gene>
<evidence type="ECO:0000313" key="3">
    <source>
        <dbReference type="EMBL" id="POS02016.1"/>
    </source>
</evidence>
<name>A0A2S4N8K0_9FLAO</name>
<dbReference type="GO" id="GO:0008233">
    <property type="term" value="F:peptidase activity"/>
    <property type="evidence" value="ECO:0007669"/>
    <property type="project" value="UniProtKB-KW"/>
</dbReference>
<dbReference type="SUPFAM" id="SSF50630">
    <property type="entry name" value="Acid proteases"/>
    <property type="match status" value="1"/>
</dbReference>
<dbReference type="Proteomes" id="UP000237056">
    <property type="component" value="Unassembled WGS sequence"/>
</dbReference>
<dbReference type="RefSeq" id="WP_103725789.1">
    <property type="nucleotide sequence ID" value="NZ_PQNY01000006.1"/>
</dbReference>
<dbReference type="InterPro" id="IPR001478">
    <property type="entry name" value="PDZ"/>
</dbReference>
<feature type="signal peptide" evidence="1">
    <location>
        <begin position="1"/>
        <end position="19"/>
    </location>
</feature>
<reference evidence="3 4" key="1">
    <citation type="submission" date="2018-01" db="EMBL/GenBank/DDBJ databases">
        <title>Genomic Encyclopedia of Type Strains, Phase I: the one thousand microbial genomes (KMG-I) project.</title>
        <authorList>
            <person name="Goeker M."/>
        </authorList>
    </citation>
    <scope>NUCLEOTIDE SEQUENCE [LARGE SCALE GENOMIC DNA]</scope>
    <source>
        <strain evidence="3 4">DSM 17960</strain>
    </source>
</reference>
<evidence type="ECO:0000256" key="1">
    <source>
        <dbReference type="SAM" id="SignalP"/>
    </source>
</evidence>
<sequence length="436" mass="49902">MLKYKLLFLLLLYSTISTAQSGFHCNTTKDKIVIQAQFINNLVIIPLEINGVKLNFLLDTGVKETVLFSLEDSNTVNFSNIESIEITGFGKKDPFLGYRSVDNKVSINGYTDENHTLYLVLDEDINISSQLGVTVNGIIGYYFFENYPIQIDYQKHQVIVYNTVSKKWKKKLETKYTSIPLTFDKGKPYIAIEKINDVVLDKSKNNFLVDTGNGDAFWVFHHAEIKIPEKTISDYLGKGASGEVYGLRGRLKEVKFGTYNIKEPIVAFPDSLYIQNINSLSSRKGSVGGELLSRFNLVFDYQKEKLYVKPNKKYQDPFQYNMSGIEIGHQGLEWVQEKIQSNLSNSKGEKVIQDFSYKFDLKPIFVITAIRPNSPAEKAGIQKDDIIKSINGTRCYNYSLQKINEMLKEEEGKTIRLEITRKNIELEINFKLEKIL</sequence>
<keyword evidence="3" id="KW-0378">Hydrolase</keyword>
<dbReference type="Gene3D" id="2.40.70.10">
    <property type="entry name" value="Acid Proteases"/>
    <property type="match status" value="2"/>
</dbReference>